<feature type="transmembrane region" description="Helical" evidence="6">
    <location>
        <begin position="42"/>
        <end position="60"/>
    </location>
</feature>
<feature type="chain" id="PRO_5046831006" evidence="7">
    <location>
        <begin position="27"/>
        <end position="122"/>
    </location>
</feature>
<feature type="transmembrane region" description="Helical" evidence="6">
    <location>
        <begin position="72"/>
        <end position="91"/>
    </location>
</feature>
<dbReference type="RefSeq" id="WP_290280845.1">
    <property type="nucleotide sequence ID" value="NZ_JAUFQI010000001.1"/>
</dbReference>
<evidence type="ECO:0000256" key="2">
    <source>
        <dbReference type="ARBA" id="ARBA00009694"/>
    </source>
</evidence>
<protein>
    <submittedName>
        <fullName evidence="8">DUF423 domain-containing protein</fullName>
    </submittedName>
</protein>
<dbReference type="EMBL" id="JBHRYN010000003">
    <property type="protein sequence ID" value="MFC3700116.1"/>
    <property type="molecule type" value="Genomic_DNA"/>
</dbReference>
<comment type="subcellular location">
    <subcellularLocation>
        <location evidence="1">Membrane</location>
        <topology evidence="1">Multi-pass membrane protein</topology>
    </subcellularLocation>
</comment>
<comment type="caution">
    <text evidence="8">The sequence shown here is derived from an EMBL/GenBank/DDBJ whole genome shotgun (WGS) entry which is preliminary data.</text>
</comment>
<evidence type="ECO:0000256" key="5">
    <source>
        <dbReference type="ARBA" id="ARBA00023136"/>
    </source>
</evidence>
<keyword evidence="4 6" id="KW-1133">Transmembrane helix</keyword>
<evidence type="ECO:0000256" key="7">
    <source>
        <dbReference type="SAM" id="SignalP"/>
    </source>
</evidence>
<dbReference type="Pfam" id="PF04241">
    <property type="entry name" value="DUF423"/>
    <property type="match status" value="1"/>
</dbReference>
<evidence type="ECO:0000256" key="4">
    <source>
        <dbReference type="ARBA" id="ARBA00022989"/>
    </source>
</evidence>
<evidence type="ECO:0000313" key="8">
    <source>
        <dbReference type="EMBL" id="MFC3700116.1"/>
    </source>
</evidence>
<keyword evidence="7" id="KW-0732">Signal</keyword>
<keyword evidence="5 6" id="KW-0472">Membrane</keyword>
<evidence type="ECO:0000256" key="3">
    <source>
        <dbReference type="ARBA" id="ARBA00022692"/>
    </source>
</evidence>
<feature type="signal peptide" evidence="7">
    <location>
        <begin position="1"/>
        <end position="26"/>
    </location>
</feature>
<evidence type="ECO:0000313" key="9">
    <source>
        <dbReference type="Proteomes" id="UP001595710"/>
    </source>
</evidence>
<gene>
    <name evidence="8" type="ORF">ACFOND_00575</name>
</gene>
<comment type="similarity">
    <text evidence="2">Belongs to the UPF0382 family.</text>
</comment>
<keyword evidence="9" id="KW-1185">Reference proteome</keyword>
<evidence type="ECO:0000256" key="1">
    <source>
        <dbReference type="ARBA" id="ARBA00004141"/>
    </source>
</evidence>
<dbReference type="InterPro" id="IPR006696">
    <property type="entry name" value="DUF423"/>
</dbReference>
<keyword evidence="3 6" id="KW-0812">Transmembrane</keyword>
<name>A0ABV7WLM1_9GAMM</name>
<evidence type="ECO:0000256" key="6">
    <source>
        <dbReference type="SAM" id="Phobius"/>
    </source>
</evidence>
<proteinExistence type="inferred from homology"/>
<accession>A0ABV7WLM1</accession>
<sequence length="122" mass="12827">MNRTTIIIGTLMCALSVALGAFGAHAIAEQVSPARLNTWHTASRYLMTHGLGLLGLALLAKTYAVSVKHSAILLMAGTGLFSAALLLLVLFDLPWLGAIAPIGGVLIIIGWLSAALTFFKRL</sequence>
<organism evidence="8 9">
    <name type="scientific">Reinekea marina</name>
    <dbReference type="NCBI Taxonomy" id="1310421"/>
    <lineage>
        <taxon>Bacteria</taxon>
        <taxon>Pseudomonadati</taxon>
        <taxon>Pseudomonadota</taxon>
        <taxon>Gammaproteobacteria</taxon>
        <taxon>Oceanospirillales</taxon>
        <taxon>Saccharospirillaceae</taxon>
        <taxon>Reinekea</taxon>
    </lineage>
</organism>
<reference evidence="9" key="1">
    <citation type="journal article" date="2019" name="Int. J. Syst. Evol. Microbiol.">
        <title>The Global Catalogue of Microorganisms (GCM) 10K type strain sequencing project: providing services to taxonomists for standard genome sequencing and annotation.</title>
        <authorList>
            <consortium name="The Broad Institute Genomics Platform"/>
            <consortium name="The Broad Institute Genome Sequencing Center for Infectious Disease"/>
            <person name="Wu L."/>
            <person name="Ma J."/>
        </authorList>
    </citation>
    <scope>NUCLEOTIDE SEQUENCE [LARGE SCALE GENOMIC DNA]</scope>
    <source>
        <strain evidence="9">CECT 8288</strain>
    </source>
</reference>
<dbReference type="PANTHER" id="PTHR43461">
    <property type="entry name" value="TRANSMEMBRANE PROTEIN 256"/>
    <property type="match status" value="1"/>
</dbReference>
<dbReference type="PANTHER" id="PTHR43461:SF1">
    <property type="entry name" value="TRANSMEMBRANE PROTEIN 256"/>
    <property type="match status" value="1"/>
</dbReference>
<dbReference type="Proteomes" id="UP001595710">
    <property type="component" value="Unassembled WGS sequence"/>
</dbReference>
<feature type="transmembrane region" description="Helical" evidence="6">
    <location>
        <begin position="97"/>
        <end position="119"/>
    </location>
</feature>